<evidence type="ECO:0000313" key="2">
    <source>
        <dbReference type="Proteomes" id="UP000693672"/>
    </source>
</evidence>
<evidence type="ECO:0008006" key="3">
    <source>
        <dbReference type="Google" id="ProtNLM"/>
    </source>
</evidence>
<dbReference type="Proteomes" id="UP000693672">
    <property type="component" value="Unassembled WGS sequence"/>
</dbReference>
<gene>
    <name evidence="1" type="ORF">PAESOLCIP111_04966</name>
</gene>
<dbReference type="AlphaFoldDB" id="A0A916K5N8"/>
<name>A0A916K5N8_9BACL</name>
<reference evidence="1" key="1">
    <citation type="submission" date="2021-06" db="EMBL/GenBank/DDBJ databases">
        <authorList>
            <person name="Criscuolo A."/>
        </authorList>
    </citation>
    <scope>NUCLEOTIDE SEQUENCE</scope>
    <source>
        <strain evidence="1">CIP111600</strain>
    </source>
</reference>
<sequence length="373" mass="41145">MCVIAKMTLVLLDSDAYFGDMLSAYIRSSDDAARFTVRCFKVFEQGLRFAEETTEPFILLIHESWLPLPDEVYRIKLGCTVIISNHPPSQGLLEYPVLCKYQPLDRLVSAVIAHYNEFSVSEPLRGSKGTKVVAVYSTTGGAGKTVTAVHLAQQLALLGERTGCLSLEMLPSRAWYPADAAASSEAFSGLLYYAKTNPQHIAGRLEKWKLKHPAFKFDYIPPTANVAEWREMTGADAAAMIGGIAAAGIYDTLVVDLESCPNEAGHSVLALADRVVWLLLDDCVYLQKTAELLSRWRQEIPALADMPGHKRIFVHNKRTGPALNDFKHIGLDIDGSLPYVPEWKAFTRVEHMYHSAFAQAAAELLDSGQAAAR</sequence>
<protein>
    <recommendedName>
        <fullName evidence="3">ParA family protein</fullName>
    </recommendedName>
</protein>
<keyword evidence="2" id="KW-1185">Reference proteome</keyword>
<organism evidence="1 2">
    <name type="scientific">Paenibacillus solanacearum</name>
    <dbReference type="NCBI Taxonomy" id="2048548"/>
    <lineage>
        <taxon>Bacteria</taxon>
        <taxon>Bacillati</taxon>
        <taxon>Bacillota</taxon>
        <taxon>Bacilli</taxon>
        <taxon>Bacillales</taxon>
        <taxon>Paenibacillaceae</taxon>
        <taxon>Paenibacillus</taxon>
    </lineage>
</organism>
<proteinExistence type="predicted"/>
<comment type="caution">
    <text evidence="1">The sequence shown here is derived from an EMBL/GenBank/DDBJ whole genome shotgun (WGS) entry which is preliminary data.</text>
</comment>
<dbReference type="EMBL" id="CAJVAS010000031">
    <property type="protein sequence ID" value="CAG7645509.1"/>
    <property type="molecule type" value="Genomic_DNA"/>
</dbReference>
<evidence type="ECO:0000313" key="1">
    <source>
        <dbReference type="EMBL" id="CAG7645509.1"/>
    </source>
</evidence>
<accession>A0A916K5N8</accession>